<gene>
    <name evidence="2" type="ORF">GCM10007390_00350</name>
</gene>
<dbReference type="AlphaFoldDB" id="A0A8J3D2Z8"/>
<dbReference type="InterPro" id="IPR014922">
    <property type="entry name" value="YdhG-like"/>
</dbReference>
<proteinExistence type="predicted"/>
<reference evidence="2 3" key="1">
    <citation type="journal article" date="2014" name="Int. J. Syst. Evol. Microbiol.">
        <title>Complete genome sequence of Corynebacterium casei LMG S-19264T (=DSM 44701T), isolated from a smear-ripened cheese.</title>
        <authorList>
            <consortium name="US DOE Joint Genome Institute (JGI-PGF)"/>
            <person name="Walter F."/>
            <person name="Albersmeier A."/>
            <person name="Kalinowski J."/>
            <person name="Ruckert C."/>
        </authorList>
    </citation>
    <scope>NUCLEOTIDE SEQUENCE [LARGE SCALE GENOMIC DNA]</scope>
    <source>
        <strain evidence="2 3">KCTC 12866</strain>
    </source>
</reference>
<protein>
    <recommendedName>
        <fullName evidence="1">YdhG-like domain-containing protein</fullName>
    </recommendedName>
</protein>
<feature type="domain" description="YdhG-like" evidence="1">
    <location>
        <begin position="33"/>
        <end position="138"/>
    </location>
</feature>
<dbReference type="SUPFAM" id="SSF159888">
    <property type="entry name" value="YdhG-like"/>
    <property type="match status" value="1"/>
</dbReference>
<evidence type="ECO:0000313" key="2">
    <source>
        <dbReference type="EMBL" id="GHB51726.1"/>
    </source>
</evidence>
<accession>A0A8J3D2Z8</accession>
<keyword evidence="3" id="KW-1185">Reference proteome</keyword>
<dbReference type="Proteomes" id="UP000598271">
    <property type="component" value="Unassembled WGS sequence"/>
</dbReference>
<sequence length="151" mass="17674">MHAMTTPLLKKFFSLDTSPEVKSVFENYPDFVRERMGNLRRLVLETADETEEITDLEETLKWGEPSYLTKKGSTLRMDWKEKRPGQYAMYFKCTSRLVPAFKTVFGDLFTFEGDRAIVFQLDEEVPEVEVKRCIKAALRYHEVKHLPLLGM</sequence>
<dbReference type="EMBL" id="BMXF01000001">
    <property type="protein sequence ID" value="GHB51726.1"/>
    <property type="molecule type" value="Genomic_DNA"/>
</dbReference>
<evidence type="ECO:0000259" key="1">
    <source>
        <dbReference type="Pfam" id="PF08818"/>
    </source>
</evidence>
<evidence type="ECO:0000313" key="3">
    <source>
        <dbReference type="Proteomes" id="UP000598271"/>
    </source>
</evidence>
<dbReference type="Pfam" id="PF08818">
    <property type="entry name" value="DUF1801"/>
    <property type="match status" value="1"/>
</dbReference>
<organism evidence="2 3">
    <name type="scientific">Persicitalea jodogahamensis</name>
    <dbReference type="NCBI Taxonomy" id="402147"/>
    <lineage>
        <taxon>Bacteria</taxon>
        <taxon>Pseudomonadati</taxon>
        <taxon>Bacteroidota</taxon>
        <taxon>Cytophagia</taxon>
        <taxon>Cytophagales</taxon>
        <taxon>Spirosomataceae</taxon>
        <taxon>Persicitalea</taxon>
    </lineage>
</organism>
<comment type="caution">
    <text evidence="2">The sequence shown here is derived from an EMBL/GenBank/DDBJ whole genome shotgun (WGS) entry which is preliminary data.</text>
</comment>
<name>A0A8J3D2Z8_9BACT</name>